<dbReference type="RefSeq" id="WP_034748655.1">
    <property type="nucleotide sequence ID" value="NZ_JPRI01000009.1"/>
</dbReference>
<keyword evidence="1" id="KW-0732">Signal</keyword>
<proteinExistence type="predicted"/>
<accession>A0ABR4UIC5</accession>
<feature type="chain" id="PRO_5047012129" evidence="1">
    <location>
        <begin position="20"/>
        <end position="415"/>
    </location>
</feature>
<comment type="caution">
    <text evidence="2">The sequence shown here is derived from an EMBL/GenBank/DDBJ whole genome shotgun (WGS) entry which is preliminary data.</text>
</comment>
<gene>
    <name evidence="2" type="ORF">IW16_20685</name>
</gene>
<reference evidence="2 3" key="1">
    <citation type="submission" date="2014-07" db="EMBL/GenBank/DDBJ databases">
        <title>Genome of Chryseobacterium vrystaatense LMG 22846.</title>
        <authorList>
            <person name="Pipes S.E."/>
            <person name="Stropko S.J."/>
            <person name="Newman J.D."/>
        </authorList>
    </citation>
    <scope>NUCLEOTIDE SEQUENCE [LARGE SCALE GENOMIC DNA]</scope>
    <source>
        <strain evidence="2 3">LMG 22846</strain>
    </source>
</reference>
<name>A0ABR4UIC5_9FLAO</name>
<dbReference type="EMBL" id="JPRI01000009">
    <property type="protein sequence ID" value="KFF24294.1"/>
    <property type="molecule type" value="Genomic_DNA"/>
</dbReference>
<evidence type="ECO:0000256" key="1">
    <source>
        <dbReference type="SAM" id="SignalP"/>
    </source>
</evidence>
<protein>
    <submittedName>
        <fullName evidence="2">Uncharacterized protein</fullName>
    </submittedName>
</protein>
<feature type="signal peptide" evidence="1">
    <location>
        <begin position="1"/>
        <end position="19"/>
    </location>
</feature>
<dbReference type="PROSITE" id="PS51257">
    <property type="entry name" value="PROKAR_LIPOPROTEIN"/>
    <property type="match status" value="1"/>
</dbReference>
<evidence type="ECO:0000313" key="2">
    <source>
        <dbReference type="EMBL" id="KFF24294.1"/>
    </source>
</evidence>
<dbReference type="Proteomes" id="UP000028719">
    <property type="component" value="Unassembled WGS sequence"/>
</dbReference>
<sequence length="415" mass="47948">MIKRIVIVAVTALSCSLTAQEFATYKNGFIYGEETMNKLGKIVDSLNLKYKTCDLNQVFDSKLQTKGYSVVLKSGLIAQAKKDMDMNISFDDFMKKYPEAVVKKDLLLIKSKAKNYQDKDIIEITEISVNDDYGMEIEIPYKKELYTKPAKNKWVYSYSKKTSYSEEYIEAFYLLDNFKSIPLAPKYSRQIIYSDCLIDTSLPKLKKDAKEGRLPDGIPQNIRKLSKTEKEKLLDDFRSVHVVGLCSQDNSPRVQGVYLALLSAETANWPVFLKSHLDIMNDRFDRSSDSSYARERRQTYIKELETLNINVPDLILGTSFRIENPANNHYYANISRSGRAVAESKDRELFLSQLLSMMGDETLDDYNRIISYFFYVSCNHYIKNEREKKINNIKLMSAVQKLPKYLADQIKPKKI</sequence>
<organism evidence="2 3">
    <name type="scientific">Chryseobacterium vrystaatense</name>
    <dbReference type="NCBI Taxonomy" id="307480"/>
    <lineage>
        <taxon>Bacteria</taxon>
        <taxon>Pseudomonadati</taxon>
        <taxon>Bacteroidota</taxon>
        <taxon>Flavobacteriia</taxon>
        <taxon>Flavobacteriales</taxon>
        <taxon>Weeksellaceae</taxon>
        <taxon>Chryseobacterium group</taxon>
        <taxon>Chryseobacterium</taxon>
    </lineage>
</organism>
<keyword evidence="3" id="KW-1185">Reference proteome</keyword>
<evidence type="ECO:0000313" key="3">
    <source>
        <dbReference type="Proteomes" id="UP000028719"/>
    </source>
</evidence>